<proteinExistence type="predicted"/>
<dbReference type="RefSeq" id="YP_009545977.1">
    <property type="nucleotide sequence ID" value="NC_040152.1"/>
</dbReference>
<protein>
    <submittedName>
        <fullName evidence="1">Uncharacterized protein</fullName>
    </submittedName>
</protein>
<name>A0A3G1IVG4_9EUKA</name>
<keyword evidence="1" id="KW-0934">Plastid</keyword>
<sequence>MLKLMLFLNSIFDFNSQILENFSFVSKLVYKGET</sequence>
<evidence type="ECO:0000313" key="1">
    <source>
        <dbReference type="EMBL" id="ASQ40038.1"/>
    </source>
</evidence>
<accession>A0A3G1IVG4</accession>
<reference evidence="1" key="1">
    <citation type="submission" date="2017-05" db="EMBL/GenBank/DDBJ databases">
        <title>Plastid comparative genomics reveals ancient divergence between Glaucophyte genera.</title>
        <authorList>
            <person name="Figueroa-Martinez F.J."/>
            <person name="Jackson C."/>
            <person name="Reyes-Prieto A."/>
        </authorList>
    </citation>
    <scope>NUCLEOTIDE SEQUENCE</scope>
    <source>
        <strain evidence="1">SAG 229-2</strain>
    </source>
</reference>
<dbReference type="EMBL" id="MF167425">
    <property type="protein sequence ID" value="ASQ40038.1"/>
    <property type="molecule type" value="Genomic_DNA"/>
</dbReference>
<dbReference type="AlphaFoldDB" id="A0A3G1IVG4"/>
<geneLocation type="plastid" evidence="1"/>
<dbReference type="GeneID" id="38575403"/>
<gene>
    <name evidence="1" type="primary">orf200</name>
</gene>
<organism evidence="1">
    <name type="scientific">Glaucocystis incrassata</name>
    <dbReference type="NCBI Taxonomy" id="1789788"/>
    <lineage>
        <taxon>Eukaryota</taxon>
        <taxon>Glaucocystophyceae</taxon>
        <taxon>Glaucocystales</taxon>
        <taxon>Glaucocystaceae</taxon>
        <taxon>Glaucocystis</taxon>
    </lineage>
</organism>